<name>A0A2Z2I1U1_9EURY</name>
<feature type="transmembrane region" description="Helical" evidence="6">
    <location>
        <begin position="16"/>
        <end position="35"/>
    </location>
</feature>
<dbReference type="PANTHER" id="PTHR43124">
    <property type="entry name" value="PURINE EFFLUX PUMP PBUE"/>
    <property type="match status" value="1"/>
</dbReference>
<dbReference type="KEGG" id="naj:B1756_15675"/>
<dbReference type="Gene3D" id="1.20.1250.20">
    <property type="entry name" value="MFS general substrate transporter like domains"/>
    <property type="match status" value="2"/>
</dbReference>
<comment type="subcellular location">
    <subcellularLocation>
        <location evidence="1">Cell membrane</location>
        <topology evidence="1">Multi-pass membrane protein</topology>
    </subcellularLocation>
</comment>
<keyword evidence="4 6" id="KW-1133">Transmembrane helix</keyword>
<dbReference type="AlphaFoldDB" id="A0A2Z2I1U1"/>
<feature type="transmembrane region" description="Helical" evidence="6">
    <location>
        <begin position="56"/>
        <end position="77"/>
    </location>
</feature>
<evidence type="ECO:0000256" key="5">
    <source>
        <dbReference type="ARBA" id="ARBA00023136"/>
    </source>
</evidence>
<dbReference type="PROSITE" id="PS50850">
    <property type="entry name" value="MFS"/>
    <property type="match status" value="1"/>
</dbReference>
<evidence type="ECO:0000313" key="8">
    <source>
        <dbReference type="EMBL" id="ARS91884.1"/>
    </source>
</evidence>
<reference evidence="9" key="1">
    <citation type="submission" date="2017-02" db="EMBL/GenBank/DDBJ databases">
        <title>Natronthermophilus aegyptiacus gen. nov.,sp. nov., an aerobic, extremely halophilic alkalithermophilic archaeon isolated from the athalassohaline Wadi An Natrun, Egypt.</title>
        <authorList>
            <person name="Zhao B."/>
        </authorList>
    </citation>
    <scope>NUCLEOTIDE SEQUENCE [LARGE SCALE GENOMIC DNA]</scope>
    <source>
        <strain evidence="9">JW/NM-HA 15</strain>
    </source>
</reference>
<evidence type="ECO:0000256" key="1">
    <source>
        <dbReference type="ARBA" id="ARBA00004651"/>
    </source>
</evidence>
<dbReference type="InterPro" id="IPR050189">
    <property type="entry name" value="MFS_Efflux_Transporters"/>
</dbReference>
<dbReference type="Pfam" id="PF07690">
    <property type="entry name" value="MFS_1"/>
    <property type="match status" value="1"/>
</dbReference>
<feature type="transmembrane region" description="Helical" evidence="6">
    <location>
        <begin position="134"/>
        <end position="156"/>
    </location>
</feature>
<organism evidence="8 9">
    <name type="scientific">Natrarchaeobaculum aegyptiacum</name>
    <dbReference type="NCBI Taxonomy" id="745377"/>
    <lineage>
        <taxon>Archaea</taxon>
        <taxon>Methanobacteriati</taxon>
        <taxon>Methanobacteriota</taxon>
        <taxon>Stenosarchaea group</taxon>
        <taxon>Halobacteria</taxon>
        <taxon>Halobacteriales</taxon>
        <taxon>Natrialbaceae</taxon>
        <taxon>Natrarchaeobaculum</taxon>
    </lineage>
</organism>
<dbReference type="InterPro" id="IPR011701">
    <property type="entry name" value="MFS"/>
</dbReference>
<evidence type="ECO:0000256" key="2">
    <source>
        <dbReference type="ARBA" id="ARBA00022475"/>
    </source>
</evidence>
<evidence type="ECO:0000259" key="7">
    <source>
        <dbReference type="PROSITE" id="PS50850"/>
    </source>
</evidence>
<evidence type="ECO:0000313" key="9">
    <source>
        <dbReference type="Proteomes" id="UP000250088"/>
    </source>
</evidence>
<keyword evidence="2" id="KW-1003">Cell membrane</keyword>
<keyword evidence="9" id="KW-1185">Reference proteome</keyword>
<dbReference type="InterPro" id="IPR020846">
    <property type="entry name" value="MFS_dom"/>
</dbReference>
<dbReference type="SUPFAM" id="SSF103473">
    <property type="entry name" value="MFS general substrate transporter"/>
    <property type="match status" value="1"/>
</dbReference>
<feature type="transmembrane region" description="Helical" evidence="6">
    <location>
        <begin position="341"/>
        <end position="361"/>
    </location>
</feature>
<dbReference type="Proteomes" id="UP000250088">
    <property type="component" value="Chromosome"/>
</dbReference>
<sequence>MIYPVLLPYFREEFSLSYTAAGFLVTFIWMCYAIGQAPGGLIADRFGERTILTASVVIAVGSLAVVIAAPSALVLFVGTGLVGLGLSQYPIARITVLANLYPDRVGRVIGITMASGDIGQTLLPPIASVLAVGLAWQVGLGWVIPLLCLVAVVLWVSIPSKATTDDADDGETAGFRETFVALRRRSYLSMSVVLFLFIFIWQTFSAFYPTYLTVEKGYSPTVAGVLFGLFFALGVVIKPIAGMAYDSIGAKRSLPVILGSAMIGLLILPFADTTVAILTATLFISTMLGSGAITQSHLAETIPPDMQGTGLGMIRSSATMAGATGPVVFGVIVDRGFFDEGYLVLALLAGVVTLLTLVMPYESRSST</sequence>
<evidence type="ECO:0000256" key="6">
    <source>
        <dbReference type="SAM" id="Phobius"/>
    </source>
</evidence>
<evidence type="ECO:0000256" key="4">
    <source>
        <dbReference type="ARBA" id="ARBA00022989"/>
    </source>
</evidence>
<dbReference type="GO" id="GO:0022857">
    <property type="term" value="F:transmembrane transporter activity"/>
    <property type="evidence" value="ECO:0007669"/>
    <property type="project" value="InterPro"/>
</dbReference>
<dbReference type="GO" id="GO:0005886">
    <property type="term" value="C:plasma membrane"/>
    <property type="evidence" value="ECO:0007669"/>
    <property type="project" value="UniProtKB-SubCell"/>
</dbReference>
<keyword evidence="3 6" id="KW-0812">Transmembrane</keyword>
<feature type="transmembrane region" description="Helical" evidence="6">
    <location>
        <begin position="310"/>
        <end position="329"/>
    </location>
</feature>
<evidence type="ECO:0000256" key="3">
    <source>
        <dbReference type="ARBA" id="ARBA00022692"/>
    </source>
</evidence>
<feature type="transmembrane region" description="Helical" evidence="6">
    <location>
        <begin position="220"/>
        <end position="241"/>
    </location>
</feature>
<proteinExistence type="predicted"/>
<keyword evidence="5 6" id="KW-0472">Membrane</keyword>
<dbReference type="InterPro" id="IPR036259">
    <property type="entry name" value="MFS_trans_sf"/>
</dbReference>
<feature type="transmembrane region" description="Helical" evidence="6">
    <location>
        <begin position="186"/>
        <end position="208"/>
    </location>
</feature>
<accession>A0A2Z2I1U1</accession>
<feature type="transmembrane region" description="Helical" evidence="6">
    <location>
        <begin position="253"/>
        <end position="271"/>
    </location>
</feature>
<feature type="domain" description="Major facilitator superfamily (MFS) profile" evidence="7">
    <location>
        <begin position="1"/>
        <end position="364"/>
    </location>
</feature>
<dbReference type="EMBL" id="CP019893">
    <property type="protein sequence ID" value="ARS91884.1"/>
    <property type="molecule type" value="Genomic_DNA"/>
</dbReference>
<dbReference type="PANTHER" id="PTHR43124:SF3">
    <property type="entry name" value="CHLORAMPHENICOL EFFLUX PUMP RV0191"/>
    <property type="match status" value="1"/>
</dbReference>
<protein>
    <submittedName>
        <fullName evidence="8">MFS transporter</fullName>
    </submittedName>
</protein>
<gene>
    <name evidence="8" type="ORF">B1756_15675</name>
</gene>